<comment type="caution">
    <text evidence="1">The sequence shown here is derived from an EMBL/GenBank/DDBJ whole genome shotgun (WGS) entry which is preliminary data.</text>
</comment>
<evidence type="ECO:0000313" key="1">
    <source>
        <dbReference type="EMBL" id="KAJ2894220.1"/>
    </source>
</evidence>
<dbReference type="Proteomes" id="UP001139981">
    <property type="component" value="Unassembled WGS sequence"/>
</dbReference>
<reference evidence="1" key="1">
    <citation type="submission" date="2022-07" db="EMBL/GenBank/DDBJ databases">
        <title>Phylogenomic reconstructions and comparative analyses of Kickxellomycotina fungi.</title>
        <authorList>
            <person name="Reynolds N.K."/>
            <person name="Stajich J.E."/>
            <person name="Barry K."/>
            <person name="Grigoriev I.V."/>
            <person name="Crous P."/>
            <person name="Smith M.E."/>
        </authorList>
    </citation>
    <scope>NUCLEOTIDE SEQUENCE</scope>
    <source>
        <strain evidence="1">CBS 190363</strain>
    </source>
</reference>
<organism evidence="1 2">
    <name type="scientific">Coemansia aciculifera</name>
    <dbReference type="NCBI Taxonomy" id="417176"/>
    <lineage>
        <taxon>Eukaryota</taxon>
        <taxon>Fungi</taxon>
        <taxon>Fungi incertae sedis</taxon>
        <taxon>Zoopagomycota</taxon>
        <taxon>Kickxellomycotina</taxon>
        <taxon>Kickxellomycetes</taxon>
        <taxon>Kickxellales</taxon>
        <taxon>Kickxellaceae</taxon>
        <taxon>Coemansia</taxon>
    </lineage>
</organism>
<evidence type="ECO:0000313" key="2">
    <source>
        <dbReference type="Proteomes" id="UP001139981"/>
    </source>
</evidence>
<proteinExistence type="predicted"/>
<gene>
    <name evidence="1" type="ORF">IWW38_002640</name>
</gene>
<dbReference type="EMBL" id="JANBVB010000439">
    <property type="protein sequence ID" value="KAJ2894220.1"/>
    <property type="molecule type" value="Genomic_DNA"/>
</dbReference>
<accession>A0ACC1M4H3</accession>
<sequence length="421" mass="46815">MHISLLVATLLTIAAGGSKNIVDAAAAHGLRRHPTDVVRGVNLGGLFVLEPWITPSLFSEWEHAPQSAVVDEWSYCAVLGKPECQRRLHAHWASWVQESDIGTLASMNINTLRIPIGYWALAPNMAEPYVQGQIPYLRRILDWAAEYNLRVILDLHGVPGSQNGFDNSGRRGEINWTKTPTDMRQSLDSLAVLARLANDHRSVAAIQAVNEPANWGVPKGVITQYYLQAYQLVKSIAPRITLVFHDAFLPESEWSELLPANMTGSYLDTHIYHVFSEDLLRLSDASHLLKACSDGEMLKRFNARSPAICGEFSLATTDCARWLNGFQRGARWDGTYLTGKPVVPGGICAGQEDLSTWNTEKRLFMRNFAMAQFQAYEKANGWVFWNFKTENADAWNYIKLAQAGIIPNPPVGSSFGVCPAF</sequence>
<protein>
    <submittedName>
        <fullName evidence="1">Uncharacterized protein</fullName>
    </submittedName>
</protein>
<keyword evidence="2" id="KW-1185">Reference proteome</keyword>
<name>A0ACC1M4H3_9FUNG</name>